<keyword evidence="1" id="KW-0812">Transmembrane</keyword>
<feature type="chain" id="PRO_5038736448" evidence="2">
    <location>
        <begin position="32"/>
        <end position="697"/>
    </location>
</feature>
<comment type="caution">
    <text evidence="3">The sequence shown here is derived from an EMBL/GenBank/DDBJ whole genome shotgun (WGS) entry which is preliminary data.</text>
</comment>
<keyword evidence="1" id="KW-0472">Membrane</keyword>
<evidence type="ECO:0000256" key="2">
    <source>
        <dbReference type="SAM" id="SignalP"/>
    </source>
</evidence>
<dbReference type="Proteomes" id="UP000886847">
    <property type="component" value="Unassembled WGS sequence"/>
</dbReference>
<feature type="transmembrane region" description="Helical" evidence="1">
    <location>
        <begin position="649"/>
        <end position="671"/>
    </location>
</feature>
<name>A0A9D2ATK8_9FIRM</name>
<feature type="signal peptide" evidence="2">
    <location>
        <begin position="1"/>
        <end position="31"/>
    </location>
</feature>
<keyword evidence="2" id="KW-0732">Signal</keyword>
<reference evidence="3" key="1">
    <citation type="journal article" date="2021" name="PeerJ">
        <title>Extensive microbial diversity within the chicken gut microbiome revealed by metagenomics and culture.</title>
        <authorList>
            <person name="Gilroy R."/>
            <person name="Ravi A."/>
            <person name="Getino M."/>
            <person name="Pursley I."/>
            <person name="Horton D.L."/>
            <person name="Alikhan N.F."/>
            <person name="Baker D."/>
            <person name="Gharbi K."/>
            <person name="Hall N."/>
            <person name="Watson M."/>
            <person name="Adriaenssens E.M."/>
            <person name="Foster-Nyarko E."/>
            <person name="Jarju S."/>
            <person name="Secka A."/>
            <person name="Antonio M."/>
            <person name="Oren A."/>
            <person name="Chaudhuri R.R."/>
            <person name="La Ragione R."/>
            <person name="Hildebrand F."/>
            <person name="Pallen M.J."/>
        </authorList>
    </citation>
    <scope>NUCLEOTIDE SEQUENCE</scope>
    <source>
        <strain evidence="3">2189</strain>
    </source>
</reference>
<evidence type="ECO:0000256" key="1">
    <source>
        <dbReference type="SAM" id="Phobius"/>
    </source>
</evidence>
<organism evidence="3 4">
    <name type="scientific">Candidatus Borkfalkia faecavium</name>
    <dbReference type="NCBI Taxonomy" id="2838508"/>
    <lineage>
        <taxon>Bacteria</taxon>
        <taxon>Bacillati</taxon>
        <taxon>Bacillota</taxon>
        <taxon>Clostridia</taxon>
        <taxon>Christensenellales</taxon>
        <taxon>Christensenellaceae</taxon>
        <taxon>Candidatus Borkfalkia</taxon>
    </lineage>
</organism>
<proteinExistence type="predicted"/>
<dbReference type="EMBL" id="DXEW01000004">
    <property type="protein sequence ID" value="HIX49807.1"/>
    <property type="molecule type" value="Genomic_DNA"/>
</dbReference>
<evidence type="ECO:0000313" key="3">
    <source>
        <dbReference type="EMBL" id="HIX49807.1"/>
    </source>
</evidence>
<reference evidence="3" key="2">
    <citation type="submission" date="2021-04" db="EMBL/GenBank/DDBJ databases">
        <authorList>
            <person name="Gilroy R."/>
        </authorList>
    </citation>
    <scope>NUCLEOTIDE SEQUENCE</scope>
    <source>
        <strain evidence="3">2189</strain>
    </source>
</reference>
<sequence>MSKQKVSLITLLAAFLFCMAAMCISFGIAHAEETVESNSVFTTVGNAALDDDGEYLAYSVGKGDSVTLRKNMALKWYAFDGAASIGGSYGAEYFSLGLSLPASGYDSFAVTIESEQMSMSKEGKTTNEVVFTPAANGNVSVSVNGEGAGVTVSASDIQITLAEPADAVGYGDFTVLVNGREAGTFTNIGKYYAKYASSSATTPMTPLAFSAEADSAVTFEIRSLNGQSFALSEGKITDDAAPVLVINSEIKQLLLGTEFDFDTVSIDVCGSSVTTDRYFRADGSGEGTPSIGSDGSIEGYTELESDQRFFEEDFGGSRGGSVSIAYELSDTNGNSAFYFIEWYAAADALSGGHLQVVDPETVVATPSIDFGGEEDSYQAAVTAASRNAEGGSIQVGEGAYFYLPSLRPYVYDETCGYTDMEFTVYYRTAVADTATASGSYDSLRIELEAEGRYEMRIVPTNSAGNAMVGEFEGGKQADITTDNVWDATNLVSFSFTVSYTGPSIEQPDETEVGYVDVTYSFEDFEIVALEGYQTQYKLYFLELNDSASPSTVADVVAAEGENNANSLGTWREIAVFDEDKEEDEGDNPYEWDPESDLSFVPQQRGFYKVTVEVASGNLPTTTSGQIVNVTSDADVIERPGVSYWLEDNVLSVVFLGVGVLCLIGIVIVALIKPKDKAQEAAEKALKAELKAKREDRK</sequence>
<keyword evidence="1" id="KW-1133">Transmembrane helix</keyword>
<gene>
    <name evidence="3" type="ORF">H9851_00790</name>
</gene>
<protein>
    <submittedName>
        <fullName evidence="3">Uncharacterized protein</fullName>
    </submittedName>
</protein>
<evidence type="ECO:0000313" key="4">
    <source>
        <dbReference type="Proteomes" id="UP000886847"/>
    </source>
</evidence>
<dbReference type="AlphaFoldDB" id="A0A9D2ATK8"/>
<accession>A0A9D2ATK8</accession>